<dbReference type="InterPro" id="IPR036457">
    <property type="entry name" value="PPM-type-like_dom_sf"/>
</dbReference>
<feature type="region of interest" description="Disordered" evidence="1">
    <location>
        <begin position="1"/>
        <end position="25"/>
    </location>
</feature>
<keyword evidence="4" id="KW-1185">Reference proteome</keyword>
<gene>
    <name evidence="3" type="ORF">JMJ55_16400</name>
</gene>
<sequence length="244" mass="24923">MTPSIEPGLASDAATHPGAVRKRNEDSLVHRPDLGLWAVADGAGGHGAGDVASQAVKAALEGIPPGLSAAEILAEARLRLSGVHAELQAQAAALGEGRIIATTVVVLLARDGHFACLWAGDSRAYLLRGGMLQRVTRDHSLVQEMVDQGTLTEAEAETHPQANIILRAVGAAGELVLDKVSGRIAPGDALLLCSDGLFKALPEPDLAAMLVQGAGAAAVVEAAVSRGARDNVSVVLLRALDEAG</sequence>
<dbReference type="PANTHER" id="PTHR13832">
    <property type="entry name" value="PROTEIN PHOSPHATASE 2C"/>
    <property type="match status" value="1"/>
</dbReference>
<dbReference type="Proteomes" id="UP000606490">
    <property type="component" value="Unassembled WGS sequence"/>
</dbReference>
<name>A0ABS1V845_9PROT</name>
<dbReference type="SMART" id="SM00332">
    <property type="entry name" value="PP2Cc"/>
    <property type="match status" value="1"/>
</dbReference>
<dbReference type="InterPro" id="IPR001932">
    <property type="entry name" value="PPM-type_phosphatase-like_dom"/>
</dbReference>
<dbReference type="RefSeq" id="WP_202826657.1">
    <property type="nucleotide sequence ID" value="NZ_JAEUXJ010000006.1"/>
</dbReference>
<dbReference type="InterPro" id="IPR015655">
    <property type="entry name" value="PP2C"/>
</dbReference>
<dbReference type="PANTHER" id="PTHR13832:SF827">
    <property type="entry name" value="PROTEIN PHOSPHATASE 1L"/>
    <property type="match status" value="1"/>
</dbReference>
<evidence type="ECO:0000259" key="2">
    <source>
        <dbReference type="PROSITE" id="PS51746"/>
    </source>
</evidence>
<comment type="caution">
    <text evidence="3">The sequence shown here is derived from an EMBL/GenBank/DDBJ whole genome shotgun (WGS) entry which is preliminary data.</text>
</comment>
<feature type="domain" description="PPM-type phosphatase" evidence="2">
    <location>
        <begin position="10"/>
        <end position="239"/>
    </location>
</feature>
<accession>A0ABS1V845</accession>
<evidence type="ECO:0000313" key="3">
    <source>
        <dbReference type="EMBL" id="MBL6456919.1"/>
    </source>
</evidence>
<dbReference type="SMART" id="SM00331">
    <property type="entry name" value="PP2C_SIG"/>
    <property type="match status" value="1"/>
</dbReference>
<dbReference type="EMBL" id="JAEUXJ010000006">
    <property type="protein sequence ID" value="MBL6456919.1"/>
    <property type="molecule type" value="Genomic_DNA"/>
</dbReference>
<evidence type="ECO:0000313" key="4">
    <source>
        <dbReference type="Proteomes" id="UP000606490"/>
    </source>
</evidence>
<evidence type="ECO:0000256" key="1">
    <source>
        <dbReference type="SAM" id="MobiDB-lite"/>
    </source>
</evidence>
<dbReference type="Gene3D" id="3.60.40.10">
    <property type="entry name" value="PPM-type phosphatase domain"/>
    <property type="match status" value="1"/>
</dbReference>
<dbReference type="SUPFAM" id="SSF81606">
    <property type="entry name" value="PP2C-like"/>
    <property type="match status" value="1"/>
</dbReference>
<dbReference type="PROSITE" id="PS51746">
    <property type="entry name" value="PPM_2"/>
    <property type="match status" value="1"/>
</dbReference>
<reference evidence="3 4" key="1">
    <citation type="submission" date="2021-01" db="EMBL/GenBank/DDBJ databases">
        <title>Belnapia mucosa sp. nov. and Belnapia arida sp. nov., isolated from the Tabernas Desert (Almeria, Spain).</title>
        <authorList>
            <person name="Molina-Menor E."/>
            <person name="Vidal-Verdu A."/>
            <person name="Calonge A."/>
            <person name="Satari L."/>
            <person name="Pereto Magraner J."/>
            <person name="Porcar Miralles M."/>
        </authorList>
    </citation>
    <scope>NUCLEOTIDE SEQUENCE [LARGE SCALE GENOMIC DNA]</scope>
    <source>
        <strain evidence="3 4">T6</strain>
    </source>
</reference>
<proteinExistence type="predicted"/>
<protein>
    <submittedName>
        <fullName evidence="3">Serine/threonine-protein phosphatase</fullName>
    </submittedName>
</protein>
<organism evidence="3 4">
    <name type="scientific">Belnapia mucosa</name>
    <dbReference type="NCBI Taxonomy" id="2804532"/>
    <lineage>
        <taxon>Bacteria</taxon>
        <taxon>Pseudomonadati</taxon>
        <taxon>Pseudomonadota</taxon>
        <taxon>Alphaproteobacteria</taxon>
        <taxon>Acetobacterales</taxon>
        <taxon>Roseomonadaceae</taxon>
        <taxon>Belnapia</taxon>
    </lineage>
</organism>
<dbReference type="Pfam" id="PF13672">
    <property type="entry name" value="PP2C_2"/>
    <property type="match status" value="1"/>
</dbReference>